<feature type="transmembrane region" description="Helical" evidence="8">
    <location>
        <begin position="6"/>
        <end position="28"/>
    </location>
</feature>
<dbReference type="InterPro" id="IPR003689">
    <property type="entry name" value="ZIP"/>
</dbReference>
<evidence type="ECO:0000256" key="4">
    <source>
        <dbReference type="ARBA" id="ARBA00022692"/>
    </source>
</evidence>
<sequence length="261" mass="26429">MTQSIIFTGFLASLIAGLATVLGALPILSIGKPTEKQQNVFLGFAAGVMLAASFFSLIIPGIEQAQQQGAGKAQAAAIVVAAVLLGAFTISQINRFVPPLDTIGVGPTGIAEATFRRVWLFVAAITLHNFPEGLAVGVSFGGGDMAAGTATALGIGLQNIPEGLAVAAALTTIGYSARAGVLAALASGLVEPIAGLFGVTLVFLSAPLLPWGLGFAAGAMIYVVASEIIPQTHSRLELRPLANVGLMVGLGMMMFLDVSLG</sequence>
<dbReference type="GO" id="GO:0005886">
    <property type="term" value="C:plasma membrane"/>
    <property type="evidence" value="ECO:0007669"/>
    <property type="project" value="UniProtKB-SubCell"/>
</dbReference>
<comment type="caution">
    <text evidence="9">The sequence shown here is derived from an EMBL/GenBank/DDBJ whole genome shotgun (WGS) entry which is preliminary data.</text>
</comment>
<accession>A0A2P7QR63</accession>
<evidence type="ECO:0000256" key="6">
    <source>
        <dbReference type="ARBA" id="ARBA00022989"/>
    </source>
</evidence>
<dbReference type="OrthoDB" id="9787346at2"/>
<name>A0A2P7QR63_9SPHN</name>
<dbReference type="Pfam" id="PF02535">
    <property type="entry name" value="Zip"/>
    <property type="match status" value="1"/>
</dbReference>
<protein>
    <submittedName>
        <fullName evidence="9">ZIP family metal transporter</fullName>
    </submittedName>
</protein>
<gene>
    <name evidence="9" type="ORF">C7I55_08890</name>
</gene>
<dbReference type="PANTHER" id="PTHR11040">
    <property type="entry name" value="ZINC/IRON TRANSPORTER"/>
    <property type="match status" value="1"/>
</dbReference>
<feature type="transmembrane region" description="Helical" evidence="8">
    <location>
        <begin position="181"/>
        <end position="203"/>
    </location>
</feature>
<comment type="similarity">
    <text evidence="2">Belongs to the ZIP transporter (TC 2.A.5) family.</text>
</comment>
<feature type="transmembrane region" description="Helical" evidence="8">
    <location>
        <begin position="40"/>
        <end position="61"/>
    </location>
</feature>
<proteinExistence type="inferred from homology"/>
<reference evidence="9 10" key="1">
    <citation type="submission" date="2018-03" db="EMBL/GenBank/DDBJ databases">
        <title>The draft genome of Sphingosinicella sp. GL-C-18.</title>
        <authorList>
            <person name="Liu L."/>
            <person name="Li L."/>
            <person name="Liang L."/>
            <person name="Zhang X."/>
            <person name="Wang T."/>
        </authorList>
    </citation>
    <scope>NUCLEOTIDE SEQUENCE [LARGE SCALE GENOMIC DNA]</scope>
    <source>
        <strain evidence="9 10">GL-C-18</strain>
    </source>
</reference>
<comment type="subcellular location">
    <subcellularLocation>
        <location evidence="1">Cell membrane</location>
        <topology evidence="1">Multi-pass membrane protein</topology>
    </subcellularLocation>
</comment>
<dbReference type="Proteomes" id="UP000241167">
    <property type="component" value="Unassembled WGS sequence"/>
</dbReference>
<evidence type="ECO:0000256" key="5">
    <source>
        <dbReference type="ARBA" id="ARBA00022833"/>
    </source>
</evidence>
<keyword evidence="4 8" id="KW-0812">Transmembrane</keyword>
<keyword evidence="10" id="KW-1185">Reference proteome</keyword>
<evidence type="ECO:0000256" key="7">
    <source>
        <dbReference type="ARBA" id="ARBA00023136"/>
    </source>
</evidence>
<evidence type="ECO:0000313" key="9">
    <source>
        <dbReference type="EMBL" id="PSJ40444.1"/>
    </source>
</evidence>
<dbReference type="GO" id="GO:0005385">
    <property type="term" value="F:zinc ion transmembrane transporter activity"/>
    <property type="evidence" value="ECO:0007669"/>
    <property type="project" value="TreeGrafter"/>
</dbReference>
<feature type="transmembrane region" description="Helical" evidence="8">
    <location>
        <begin position="209"/>
        <end position="229"/>
    </location>
</feature>
<dbReference type="AlphaFoldDB" id="A0A2P7QR63"/>
<evidence type="ECO:0000256" key="3">
    <source>
        <dbReference type="ARBA" id="ARBA00022475"/>
    </source>
</evidence>
<organism evidence="9 10">
    <name type="scientific">Allosphingosinicella deserti</name>
    <dbReference type="NCBI Taxonomy" id="2116704"/>
    <lineage>
        <taxon>Bacteria</taxon>
        <taxon>Pseudomonadati</taxon>
        <taxon>Pseudomonadota</taxon>
        <taxon>Alphaproteobacteria</taxon>
        <taxon>Sphingomonadales</taxon>
        <taxon>Sphingomonadaceae</taxon>
        <taxon>Allosphingosinicella</taxon>
    </lineage>
</organism>
<evidence type="ECO:0000256" key="1">
    <source>
        <dbReference type="ARBA" id="ARBA00004651"/>
    </source>
</evidence>
<dbReference type="PANTHER" id="PTHR11040:SF211">
    <property type="entry name" value="ZINC TRANSPORTER ZIP11"/>
    <property type="match status" value="1"/>
</dbReference>
<evidence type="ECO:0000256" key="2">
    <source>
        <dbReference type="ARBA" id="ARBA00006939"/>
    </source>
</evidence>
<keyword evidence="5" id="KW-0862">Zinc</keyword>
<feature type="transmembrane region" description="Helical" evidence="8">
    <location>
        <begin position="241"/>
        <end position="260"/>
    </location>
</feature>
<evidence type="ECO:0000256" key="8">
    <source>
        <dbReference type="SAM" id="Phobius"/>
    </source>
</evidence>
<keyword evidence="3" id="KW-1003">Cell membrane</keyword>
<dbReference type="RefSeq" id="WP_106512596.1">
    <property type="nucleotide sequence ID" value="NZ_PXYI01000003.1"/>
</dbReference>
<feature type="transmembrane region" description="Helical" evidence="8">
    <location>
        <begin position="73"/>
        <end position="90"/>
    </location>
</feature>
<keyword evidence="6 8" id="KW-1133">Transmembrane helix</keyword>
<dbReference type="EMBL" id="PXYI01000003">
    <property type="protein sequence ID" value="PSJ40444.1"/>
    <property type="molecule type" value="Genomic_DNA"/>
</dbReference>
<keyword evidence="7 8" id="KW-0472">Membrane</keyword>
<evidence type="ECO:0000313" key="10">
    <source>
        <dbReference type="Proteomes" id="UP000241167"/>
    </source>
</evidence>